<dbReference type="AlphaFoldDB" id="A0A813PP07"/>
<dbReference type="EC" id="3.6.4.13" evidence="1"/>
<feature type="region of interest" description="Disordered" evidence="7">
    <location>
        <begin position="1"/>
        <end position="22"/>
    </location>
</feature>
<feature type="short sequence motif" description="Q motif" evidence="6">
    <location>
        <begin position="25"/>
        <end position="53"/>
    </location>
</feature>
<protein>
    <recommendedName>
        <fullName evidence="1">RNA helicase</fullName>
        <ecNumber evidence="1">3.6.4.13</ecNumber>
    </recommendedName>
</protein>
<evidence type="ECO:0000259" key="8">
    <source>
        <dbReference type="PROSITE" id="PS51195"/>
    </source>
</evidence>
<sequence length="68" mass="7793">MSVRFAEPDIIDEGDQEEEGETVTRSFYDFGLDNRLLKSIADLQWASPTPIQAETIPYSLSPFRFTYS</sequence>
<name>A0A813PP07_9BILA</name>
<dbReference type="InterPro" id="IPR027417">
    <property type="entry name" value="P-loop_NTPase"/>
</dbReference>
<dbReference type="GO" id="GO:0016787">
    <property type="term" value="F:hydrolase activity"/>
    <property type="evidence" value="ECO:0007669"/>
    <property type="project" value="UniProtKB-KW"/>
</dbReference>
<dbReference type="Gene3D" id="3.40.50.300">
    <property type="entry name" value="P-loop containing nucleotide triphosphate hydrolases"/>
    <property type="match status" value="1"/>
</dbReference>
<dbReference type="EMBL" id="CAJNOT010000003">
    <property type="protein sequence ID" value="CAF0758280.1"/>
    <property type="molecule type" value="Genomic_DNA"/>
</dbReference>
<evidence type="ECO:0000256" key="6">
    <source>
        <dbReference type="PROSITE-ProRule" id="PRU00552"/>
    </source>
</evidence>
<evidence type="ECO:0000256" key="1">
    <source>
        <dbReference type="ARBA" id="ARBA00012552"/>
    </source>
</evidence>
<gene>
    <name evidence="9" type="ORF">ZHD862_LOCUS182</name>
</gene>
<dbReference type="SUPFAM" id="SSF52540">
    <property type="entry name" value="P-loop containing nucleoside triphosphate hydrolases"/>
    <property type="match status" value="1"/>
</dbReference>
<keyword evidence="3" id="KW-0378">Hydrolase</keyword>
<dbReference type="GO" id="GO:0005524">
    <property type="term" value="F:ATP binding"/>
    <property type="evidence" value="ECO:0007669"/>
    <property type="project" value="UniProtKB-KW"/>
</dbReference>
<feature type="domain" description="DEAD-box RNA helicase Q" evidence="8">
    <location>
        <begin position="25"/>
        <end position="53"/>
    </location>
</feature>
<dbReference type="InterPro" id="IPR014014">
    <property type="entry name" value="RNA_helicase_DEAD_Q_motif"/>
</dbReference>
<dbReference type="Proteomes" id="UP000663864">
    <property type="component" value="Unassembled WGS sequence"/>
</dbReference>
<evidence type="ECO:0000256" key="4">
    <source>
        <dbReference type="ARBA" id="ARBA00022806"/>
    </source>
</evidence>
<keyword evidence="2" id="KW-0547">Nucleotide-binding</keyword>
<organism evidence="9 10">
    <name type="scientific">Rotaria sordida</name>
    <dbReference type="NCBI Taxonomy" id="392033"/>
    <lineage>
        <taxon>Eukaryota</taxon>
        <taxon>Metazoa</taxon>
        <taxon>Spiralia</taxon>
        <taxon>Gnathifera</taxon>
        <taxon>Rotifera</taxon>
        <taxon>Eurotatoria</taxon>
        <taxon>Bdelloidea</taxon>
        <taxon>Philodinida</taxon>
        <taxon>Philodinidae</taxon>
        <taxon>Rotaria</taxon>
    </lineage>
</organism>
<comment type="caution">
    <text evidence="9">The sequence shown here is derived from an EMBL/GenBank/DDBJ whole genome shotgun (WGS) entry which is preliminary data.</text>
</comment>
<reference evidence="9" key="1">
    <citation type="submission" date="2021-02" db="EMBL/GenBank/DDBJ databases">
        <authorList>
            <person name="Nowell W R."/>
        </authorList>
    </citation>
    <scope>NUCLEOTIDE SEQUENCE</scope>
</reference>
<accession>A0A813PP07</accession>
<dbReference type="PROSITE" id="PS51195">
    <property type="entry name" value="Q_MOTIF"/>
    <property type="match status" value="1"/>
</dbReference>
<feature type="compositionally biased region" description="Acidic residues" evidence="7">
    <location>
        <begin position="9"/>
        <end position="21"/>
    </location>
</feature>
<evidence type="ECO:0000256" key="2">
    <source>
        <dbReference type="ARBA" id="ARBA00022741"/>
    </source>
</evidence>
<proteinExistence type="predicted"/>
<keyword evidence="4" id="KW-0347">Helicase</keyword>
<evidence type="ECO:0000256" key="7">
    <source>
        <dbReference type="SAM" id="MobiDB-lite"/>
    </source>
</evidence>
<dbReference type="GO" id="GO:0003724">
    <property type="term" value="F:RNA helicase activity"/>
    <property type="evidence" value="ECO:0007669"/>
    <property type="project" value="UniProtKB-EC"/>
</dbReference>
<evidence type="ECO:0000256" key="3">
    <source>
        <dbReference type="ARBA" id="ARBA00022801"/>
    </source>
</evidence>
<evidence type="ECO:0000313" key="9">
    <source>
        <dbReference type="EMBL" id="CAF0758280.1"/>
    </source>
</evidence>
<evidence type="ECO:0000313" key="10">
    <source>
        <dbReference type="Proteomes" id="UP000663864"/>
    </source>
</evidence>
<evidence type="ECO:0000256" key="5">
    <source>
        <dbReference type="ARBA" id="ARBA00022840"/>
    </source>
</evidence>
<keyword evidence="5" id="KW-0067">ATP-binding</keyword>